<accession>A0A1J5RN44</accession>
<dbReference type="InterPro" id="IPR001451">
    <property type="entry name" value="Hexapep"/>
</dbReference>
<evidence type="ECO:0000256" key="3">
    <source>
        <dbReference type="ARBA" id="ARBA00022679"/>
    </source>
</evidence>
<dbReference type="GO" id="GO:0009245">
    <property type="term" value="P:lipid A biosynthetic process"/>
    <property type="evidence" value="ECO:0007669"/>
    <property type="project" value="UniProtKB-KW"/>
</dbReference>
<dbReference type="InterPro" id="IPR020573">
    <property type="entry name" value="UDP_GlcNAc_AcTrfase_non-rep"/>
</dbReference>
<dbReference type="CDD" id="cd03352">
    <property type="entry name" value="LbH_LpxD"/>
    <property type="match status" value="1"/>
</dbReference>
<reference evidence="8" key="1">
    <citation type="submission" date="2016-10" db="EMBL/GenBank/DDBJ databases">
        <title>Sequence of Gallionella enrichment culture.</title>
        <authorList>
            <person name="Poehlein A."/>
            <person name="Muehling M."/>
            <person name="Daniel R."/>
        </authorList>
    </citation>
    <scope>NUCLEOTIDE SEQUENCE</scope>
</reference>
<keyword evidence="6 8" id="KW-0012">Acyltransferase</keyword>
<dbReference type="EC" id="2.3.1.-" evidence="8"/>
<dbReference type="NCBIfam" id="TIGR01853">
    <property type="entry name" value="lipid_A_lpxD"/>
    <property type="match status" value="1"/>
</dbReference>
<evidence type="ECO:0000259" key="7">
    <source>
        <dbReference type="Pfam" id="PF04613"/>
    </source>
</evidence>
<keyword evidence="1" id="KW-0444">Lipid biosynthesis</keyword>
<keyword evidence="5" id="KW-0443">Lipid metabolism</keyword>
<keyword evidence="3 8" id="KW-0808">Transferase</keyword>
<dbReference type="EMBL" id="MLJW01000276">
    <property type="protein sequence ID" value="OIQ90915.1"/>
    <property type="molecule type" value="Genomic_DNA"/>
</dbReference>
<dbReference type="HAMAP" id="MF_00523">
    <property type="entry name" value="LpxD"/>
    <property type="match status" value="1"/>
</dbReference>
<comment type="caution">
    <text evidence="8">The sequence shown here is derived from an EMBL/GenBank/DDBJ whole genome shotgun (WGS) entry which is preliminary data.</text>
</comment>
<dbReference type="SUPFAM" id="SSF51161">
    <property type="entry name" value="Trimeric LpxA-like enzymes"/>
    <property type="match status" value="1"/>
</dbReference>
<dbReference type="InterPro" id="IPR007691">
    <property type="entry name" value="LpxD"/>
</dbReference>
<evidence type="ECO:0000256" key="5">
    <source>
        <dbReference type="ARBA" id="ARBA00023098"/>
    </source>
</evidence>
<dbReference type="Pfam" id="PF00132">
    <property type="entry name" value="Hexapep"/>
    <property type="match status" value="2"/>
</dbReference>
<proteinExistence type="inferred from homology"/>
<sequence>MADPRFFDRAGPFPLAQLAERCGAEVAKAADGQMPIHDVAPLDKAGDGAISFLDNKKYVEAFTQSRASACIVHPSMAPRAPDGMALLVTPDPYRAYAMVAQVFYPEVALEAGVAAGAHVDPSARLGEGVRVEAGAFIGAQAEIGAGSLIGPNAVIGRGVVLGGACVIGANASVSHAILGERVRVYPGVRIGQDGFGFAMGPKGHLKVPQLGRVVIGNDVEIGANATIDRGAGPDTVIGAGTKIDNLVQIAHNVQIGRNCVIVSQVGISGSTRIDDFVVIAGQAGITGHLHIGAGARIAGQSGVMRDIEAGGTVGGSPAVPMTEWLRQSAILGQMARKKGR</sequence>
<keyword evidence="4" id="KW-0677">Repeat</keyword>
<dbReference type="PANTHER" id="PTHR43378:SF2">
    <property type="entry name" value="UDP-3-O-ACYLGLUCOSAMINE N-ACYLTRANSFERASE 1, MITOCHONDRIAL-RELATED"/>
    <property type="match status" value="1"/>
</dbReference>
<dbReference type="Pfam" id="PF04613">
    <property type="entry name" value="LpxD"/>
    <property type="match status" value="1"/>
</dbReference>
<dbReference type="NCBIfam" id="NF002060">
    <property type="entry name" value="PRK00892.1"/>
    <property type="match status" value="1"/>
</dbReference>
<evidence type="ECO:0000313" key="8">
    <source>
        <dbReference type="EMBL" id="OIQ90915.1"/>
    </source>
</evidence>
<dbReference type="InterPro" id="IPR018357">
    <property type="entry name" value="Hexapep_transf_CS"/>
</dbReference>
<name>A0A1J5RN44_9ZZZZ</name>
<organism evidence="8">
    <name type="scientific">mine drainage metagenome</name>
    <dbReference type="NCBI Taxonomy" id="410659"/>
    <lineage>
        <taxon>unclassified sequences</taxon>
        <taxon>metagenomes</taxon>
        <taxon>ecological metagenomes</taxon>
    </lineage>
</organism>
<dbReference type="PANTHER" id="PTHR43378">
    <property type="entry name" value="UDP-3-O-ACYLGLUCOSAMINE N-ACYLTRANSFERASE"/>
    <property type="match status" value="1"/>
</dbReference>
<dbReference type="Gene3D" id="3.40.1390.10">
    <property type="entry name" value="MurE/MurF, N-terminal domain"/>
    <property type="match status" value="1"/>
</dbReference>
<dbReference type="Gene3D" id="2.160.10.10">
    <property type="entry name" value="Hexapeptide repeat proteins"/>
    <property type="match status" value="1"/>
</dbReference>
<protein>
    <submittedName>
        <fullName evidence="8">UDP-3-O-acylglucosamine N-acyltransferase</fullName>
        <ecNumber evidence="8">2.3.1.-</ecNumber>
    </submittedName>
</protein>
<dbReference type="AlphaFoldDB" id="A0A1J5RN44"/>
<gene>
    <name evidence="8" type="primary">lpxD_11</name>
    <name evidence="8" type="ORF">GALL_271890</name>
</gene>
<dbReference type="PROSITE" id="PS00101">
    <property type="entry name" value="HEXAPEP_TRANSFERASES"/>
    <property type="match status" value="2"/>
</dbReference>
<evidence type="ECO:0000256" key="6">
    <source>
        <dbReference type="ARBA" id="ARBA00023315"/>
    </source>
</evidence>
<evidence type="ECO:0000256" key="4">
    <source>
        <dbReference type="ARBA" id="ARBA00022737"/>
    </source>
</evidence>
<keyword evidence="2" id="KW-0441">Lipid A biosynthesis</keyword>
<evidence type="ECO:0000256" key="1">
    <source>
        <dbReference type="ARBA" id="ARBA00022516"/>
    </source>
</evidence>
<evidence type="ECO:0000256" key="2">
    <source>
        <dbReference type="ARBA" id="ARBA00022556"/>
    </source>
</evidence>
<feature type="domain" description="UDP-3-O-[3-hydroxymyristoyl] glucosamine N-acyltransferase non-repeat region" evidence="7">
    <location>
        <begin position="35"/>
        <end position="101"/>
    </location>
</feature>
<dbReference type="InterPro" id="IPR011004">
    <property type="entry name" value="Trimer_LpxA-like_sf"/>
</dbReference>
<dbReference type="GO" id="GO:0016020">
    <property type="term" value="C:membrane"/>
    <property type="evidence" value="ECO:0007669"/>
    <property type="project" value="GOC"/>
</dbReference>
<dbReference type="GO" id="GO:0016410">
    <property type="term" value="F:N-acyltransferase activity"/>
    <property type="evidence" value="ECO:0007669"/>
    <property type="project" value="InterPro"/>
</dbReference>